<evidence type="ECO:0000313" key="4">
    <source>
        <dbReference type="RefSeq" id="XP_036675513.3"/>
    </source>
</evidence>
<gene>
    <name evidence="4" type="primary">LOC108015461</name>
</gene>
<dbReference type="RefSeq" id="XP_036675513.3">
    <property type="nucleotide sequence ID" value="XM_036819618.3"/>
</dbReference>
<accession>A0AB40ABU7</accession>
<feature type="region of interest" description="Disordered" evidence="1">
    <location>
        <begin position="788"/>
        <end position="812"/>
    </location>
</feature>
<feature type="compositionally biased region" description="Polar residues" evidence="1">
    <location>
        <begin position="32"/>
        <end position="50"/>
    </location>
</feature>
<feature type="region of interest" description="Disordered" evidence="1">
    <location>
        <begin position="1"/>
        <end position="85"/>
    </location>
</feature>
<dbReference type="Proteomes" id="UP001652628">
    <property type="component" value="Chromosome 3"/>
</dbReference>
<dbReference type="AlphaFoldDB" id="A0AB40ABU7"/>
<reference evidence="4" key="1">
    <citation type="submission" date="2025-08" db="UniProtKB">
        <authorList>
            <consortium name="RefSeq"/>
        </authorList>
    </citation>
    <scope>IDENTIFICATION</scope>
</reference>
<feature type="domain" description="DUF4780" evidence="2">
    <location>
        <begin position="105"/>
        <end position="203"/>
    </location>
</feature>
<proteinExistence type="predicted"/>
<name>A0AB40ABU7_DROSZ</name>
<keyword evidence="3" id="KW-1185">Reference proteome</keyword>
<sequence>MPRYSPEGQSLTGTSCSWENSSFGSDDAASQDLESTLWSRRTQSEFPQVSRQRHGCNRLPQSRSPNRTLHGHRKRKRFESWAPSGSTCTDAFQSISTWKYTELIQDNLTMALVDELHDDGCLLRERWDEIEARLADMVAKRLQSVPQGPNPSFDWSYVIRGHRVIRCEDGYSKIFLEDCVAKIRKAWHGLPIRLVHASEIPCEAALAAGQDQRITSSTEDMEQTEKNSFGWIVPRGAQLSDTAIQKIKELDLTKRKRNRQKFLVPEGLKTWRVTLCGGGGIRIGHYTRPAVRKEQPEETEEDHLKQSHQMEERNQIEEAQQIIEEDRTFISDNTDGMSQEDKIPQAKETEVNAFGWIVPRGAQFSDTAIQKIKEFDLTKRKGNRPKFLVPDGLKTWRVTLCGAGGIRISQYTRPAVRKEQSEETEENHLKQSHLIYEKNQIEEAQQIIEEDQTFFSEITNGKNQEEKIPQATETEVNAFGWIVPRGAQFSDTAIEKIKEFDRTKRKGNRPKFLVFDGLKTWRVALCGGGGIRIGQYTRSAVRKEKSEETEEDRLKQSHQMDEKNQIEEAQPIIEEDQTFVSEITDGKNQEEKIPQATETEVNAFGWIVPRGAQFSDTAIEKIKELDLTKRKGNRPKFLVPDGLKTWRVALCGGGGIRIGQYTRSAARKEQSEETEEDRLKQSHQMDEKNQIEEAQPIIEEDQTFISEITDGKNQEEKIPQATETEVNAFGWIVPQGAQFSDTAIEKIKELDLTKRRGNRPKFLVFDGLKTWRVALCGGGGIRIGQYTRSAARKEQSEETGGSFEAKPPDGRK</sequence>
<organism evidence="3 4">
    <name type="scientific">Drosophila suzukii</name>
    <name type="common">Spotted-wing drosophila fruit fly</name>
    <dbReference type="NCBI Taxonomy" id="28584"/>
    <lineage>
        <taxon>Eukaryota</taxon>
        <taxon>Metazoa</taxon>
        <taxon>Ecdysozoa</taxon>
        <taxon>Arthropoda</taxon>
        <taxon>Hexapoda</taxon>
        <taxon>Insecta</taxon>
        <taxon>Pterygota</taxon>
        <taxon>Neoptera</taxon>
        <taxon>Endopterygota</taxon>
        <taxon>Diptera</taxon>
        <taxon>Brachycera</taxon>
        <taxon>Muscomorpha</taxon>
        <taxon>Ephydroidea</taxon>
        <taxon>Drosophilidae</taxon>
        <taxon>Drosophila</taxon>
        <taxon>Sophophora</taxon>
    </lineage>
</organism>
<evidence type="ECO:0000259" key="2">
    <source>
        <dbReference type="Pfam" id="PF16012"/>
    </source>
</evidence>
<protein>
    <recommendedName>
        <fullName evidence="2">DUF4780 domain-containing protein</fullName>
    </recommendedName>
</protein>
<feature type="region of interest" description="Disordered" evidence="1">
    <location>
        <begin position="540"/>
        <end position="563"/>
    </location>
</feature>
<feature type="region of interest" description="Disordered" evidence="1">
    <location>
        <begin position="290"/>
        <end position="311"/>
    </location>
</feature>
<feature type="region of interest" description="Disordered" evidence="1">
    <location>
        <begin position="662"/>
        <end position="688"/>
    </location>
</feature>
<feature type="compositionally biased region" description="Basic and acidic residues" evidence="1">
    <location>
        <begin position="666"/>
        <end position="688"/>
    </location>
</feature>
<dbReference type="Pfam" id="PF16012">
    <property type="entry name" value="DUF4780"/>
    <property type="match status" value="1"/>
</dbReference>
<feature type="compositionally biased region" description="Polar residues" evidence="1">
    <location>
        <begin position="7"/>
        <end position="24"/>
    </location>
</feature>
<feature type="compositionally biased region" description="Basic and acidic residues" evidence="1">
    <location>
        <begin position="291"/>
        <end position="311"/>
    </location>
</feature>
<evidence type="ECO:0000313" key="3">
    <source>
        <dbReference type="Proteomes" id="UP001652628"/>
    </source>
</evidence>
<dbReference type="GeneID" id="108015461"/>
<feature type="compositionally biased region" description="Basic and acidic residues" evidence="1">
    <location>
        <begin position="541"/>
        <end position="563"/>
    </location>
</feature>
<evidence type="ECO:0000256" key="1">
    <source>
        <dbReference type="SAM" id="MobiDB-lite"/>
    </source>
</evidence>
<dbReference type="InterPro" id="IPR031961">
    <property type="entry name" value="DUF4780"/>
</dbReference>